<reference evidence="1" key="2">
    <citation type="journal article" date="2015" name="Fish Shellfish Immunol.">
        <title>Early steps in the European eel (Anguilla anguilla)-Vibrio vulnificus interaction in the gills: Role of the RtxA13 toxin.</title>
        <authorList>
            <person name="Callol A."/>
            <person name="Pajuelo D."/>
            <person name="Ebbesson L."/>
            <person name="Teles M."/>
            <person name="MacKenzie S."/>
            <person name="Amaro C."/>
        </authorList>
    </citation>
    <scope>NUCLEOTIDE SEQUENCE</scope>
</reference>
<protein>
    <submittedName>
        <fullName evidence="1">Uncharacterized protein</fullName>
    </submittedName>
</protein>
<organism evidence="1">
    <name type="scientific">Anguilla anguilla</name>
    <name type="common">European freshwater eel</name>
    <name type="synonym">Muraena anguilla</name>
    <dbReference type="NCBI Taxonomy" id="7936"/>
    <lineage>
        <taxon>Eukaryota</taxon>
        <taxon>Metazoa</taxon>
        <taxon>Chordata</taxon>
        <taxon>Craniata</taxon>
        <taxon>Vertebrata</taxon>
        <taxon>Euteleostomi</taxon>
        <taxon>Actinopterygii</taxon>
        <taxon>Neopterygii</taxon>
        <taxon>Teleostei</taxon>
        <taxon>Anguilliformes</taxon>
        <taxon>Anguillidae</taxon>
        <taxon>Anguilla</taxon>
    </lineage>
</organism>
<reference evidence="1" key="1">
    <citation type="submission" date="2014-11" db="EMBL/GenBank/DDBJ databases">
        <authorList>
            <person name="Amaro Gonzalez C."/>
        </authorList>
    </citation>
    <scope>NUCLEOTIDE SEQUENCE</scope>
</reference>
<evidence type="ECO:0000313" key="1">
    <source>
        <dbReference type="EMBL" id="JAI05095.1"/>
    </source>
</evidence>
<accession>A0A0E9XR23</accession>
<name>A0A0E9XR23_ANGAN</name>
<proteinExistence type="predicted"/>
<sequence>MLGTLIIFYCKLKV</sequence>
<dbReference type="EMBL" id="GBXM01003483">
    <property type="protein sequence ID" value="JAI05095.1"/>
    <property type="molecule type" value="Transcribed_RNA"/>
</dbReference>